<name>A0A0W7TLI0_9FIRM</name>
<dbReference type="EMBL" id="LMUA01000060">
    <property type="protein sequence ID" value="KUE74591.1"/>
    <property type="molecule type" value="Genomic_DNA"/>
</dbReference>
<protein>
    <submittedName>
        <fullName evidence="2">Uncharacterized protein</fullName>
    </submittedName>
</protein>
<proteinExistence type="predicted"/>
<accession>A0A0W7TLI0</accession>
<feature type="region of interest" description="Disordered" evidence="1">
    <location>
        <begin position="650"/>
        <end position="687"/>
    </location>
</feature>
<feature type="compositionally biased region" description="Gly residues" evidence="1">
    <location>
        <begin position="293"/>
        <end position="307"/>
    </location>
</feature>
<dbReference type="AlphaFoldDB" id="A0A0W7TLI0"/>
<feature type="region of interest" description="Disordered" evidence="1">
    <location>
        <begin position="52"/>
        <end position="94"/>
    </location>
</feature>
<dbReference type="Proteomes" id="UP000053433">
    <property type="component" value="Unassembled WGS sequence"/>
</dbReference>
<evidence type="ECO:0000313" key="2">
    <source>
        <dbReference type="EMBL" id="KUE74591.1"/>
    </source>
</evidence>
<feature type="compositionally biased region" description="Gly residues" evidence="1">
    <location>
        <begin position="76"/>
        <end position="90"/>
    </location>
</feature>
<gene>
    <name evidence="2" type="ORF">ASJ35_18455</name>
</gene>
<reference evidence="2 3" key="1">
    <citation type="submission" date="2015-10" db="EMBL/GenBank/DDBJ databases">
        <title>A novel member of the family Ruminococcaceae isolated from human faeces.</title>
        <authorList>
            <person name="Shkoporov A.N."/>
            <person name="Chaplin A.V."/>
            <person name="Motuzova O.V."/>
            <person name="Kafarskaia L.I."/>
            <person name="Efimov B.A."/>
        </authorList>
    </citation>
    <scope>NUCLEOTIDE SEQUENCE [LARGE SCALE GENOMIC DNA]</scope>
    <source>
        <strain evidence="2 3">668</strain>
    </source>
</reference>
<organism evidence="2 3">
    <name type="scientific">Ruthenibacterium lactatiformans</name>
    <dbReference type="NCBI Taxonomy" id="1550024"/>
    <lineage>
        <taxon>Bacteria</taxon>
        <taxon>Bacillati</taxon>
        <taxon>Bacillota</taxon>
        <taxon>Clostridia</taxon>
        <taxon>Eubacteriales</taxon>
        <taxon>Oscillospiraceae</taxon>
        <taxon>Ruthenibacterium</taxon>
    </lineage>
</organism>
<evidence type="ECO:0000313" key="3">
    <source>
        <dbReference type="Proteomes" id="UP000053433"/>
    </source>
</evidence>
<sequence>MPPRWRCRFCLREEIHGGWRSRLPVVKKGCRFCLREEIRGGRCRSKLPIVKKGGKMKKKKQKKTDAAGKYTRPAAGPGGSGPGISSGPYGGAQQLPALQTIPFQPLQIQQEPMQPLPLAPGCERGASRGTKERTPADPAGICGATFEQSENGVASTLPPAGATTGQRGFAQRNGAERRQAPGWEPPLTDPEQTPQVQLLPYRPDPEQTPQVQLLQMQRSVLPYMGRAEKNSGAANWVEKLDWKTPSGAPYTSAPEQGGPSNRMELIMAQRGGGGGGFSPSAGAGRGDAPAPGTGAGGGFNGTGAGRGGIREPGARPPSVGLLESAGDFIGEKLYGLTEGAADVLDFLADPEKVNNFLYSDFIKDNTMAGLSGFNRSAAQTIDWLLPDVITLDPVQKLLDYYKELGGEHAARAAQTNRDLGMEQAGGLYQSAVQAAPNAVLAALSGGAGGTAQLGSASGSAVSAVVQEMVKKPAFWTSFLRTAGPSYEEAKAGGASEMEAALYALAGGLTSSGIEVSGGIEKMADKSGGLGMLQTMYEEGGEEVKQDILAKLLAKLLYDHDAEYFSASDEDAVFNPNRAFDAFSGGAALGGLFSAADLGLRDLSRAWSGAGESARPGADGLFTRDEVLKMDRAAVSENYDAIRESMSLWDKDGRLPESMPERDVVDSQSPAGDNGGNASAELNAESAQGETAGGAEWFDIEKIRPQLRTERSKAFFWSGRTDGVGGADIAAHIAGEKDGVTLESTIAKKKLYCQNGILMIRHPWKHGAWHRRHMRNKYQGKFGLLLGLN</sequence>
<feature type="region of interest" description="Disordered" evidence="1">
    <location>
        <begin position="266"/>
        <end position="317"/>
    </location>
</feature>
<feature type="compositionally biased region" description="Basic and acidic residues" evidence="1">
    <location>
        <begin position="650"/>
        <end position="664"/>
    </location>
</feature>
<evidence type="ECO:0000256" key="1">
    <source>
        <dbReference type="SAM" id="MobiDB-lite"/>
    </source>
</evidence>
<feature type="region of interest" description="Disordered" evidence="1">
    <location>
        <begin position="157"/>
        <end position="198"/>
    </location>
</feature>
<feature type="compositionally biased region" description="Low complexity" evidence="1">
    <location>
        <begin position="278"/>
        <end position="292"/>
    </location>
</feature>
<comment type="caution">
    <text evidence="2">The sequence shown here is derived from an EMBL/GenBank/DDBJ whole genome shotgun (WGS) entry which is preliminary data.</text>
</comment>
<feature type="compositionally biased region" description="Basic residues" evidence="1">
    <location>
        <begin position="52"/>
        <end position="62"/>
    </location>
</feature>